<dbReference type="Proteomes" id="UP000887580">
    <property type="component" value="Unplaced"/>
</dbReference>
<accession>A0AC35G175</accession>
<reference evidence="2" key="1">
    <citation type="submission" date="2022-11" db="UniProtKB">
        <authorList>
            <consortium name="WormBaseParasite"/>
        </authorList>
    </citation>
    <scope>IDENTIFICATION</scope>
</reference>
<dbReference type="WBParaSite" id="PS1159_v2.g22876.t1">
    <property type="protein sequence ID" value="PS1159_v2.g22876.t1"/>
    <property type="gene ID" value="PS1159_v2.g22876"/>
</dbReference>
<organism evidence="1 2">
    <name type="scientific">Panagrolaimus sp. PS1159</name>
    <dbReference type="NCBI Taxonomy" id="55785"/>
    <lineage>
        <taxon>Eukaryota</taxon>
        <taxon>Metazoa</taxon>
        <taxon>Ecdysozoa</taxon>
        <taxon>Nematoda</taxon>
        <taxon>Chromadorea</taxon>
        <taxon>Rhabditida</taxon>
        <taxon>Tylenchina</taxon>
        <taxon>Panagrolaimomorpha</taxon>
        <taxon>Panagrolaimoidea</taxon>
        <taxon>Panagrolaimidae</taxon>
        <taxon>Panagrolaimus</taxon>
    </lineage>
</organism>
<evidence type="ECO:0000313" key="1">
    <source>
        <dbReference type="Proteomes" id="UP000887580"/>
    </source>
</evidence>
<evidence type="ECO:0000313" key="2">
    <source>
        <dbReference type="WBParaSite" id="PS1159_v2.g22876.t1"/>
    </source>
</evidence>
<proteinExistence type="predicted"/>
<name>A0AC35G175_9BILA</name>
<protein>
    <submittedName>
        <fullName evidence="2">Protein kinase domain-containing protein</fullName>
    </submittedName>
</protein>
<sequence>TEAIEELHKVGFVHRDIKPSNFAIGRKSNQQRTIYIYDFGLCRSFIVSTDGGKTKKLRDPRKNVPFKGTVRYCSLNVHRFEEYGRHDDLWSMLYMIVEMYAGSLPWKGMDRRKAEITKESCDEEFRKSMPKEFLPLVKHLRKLNYLKTPDYVLIKDSLTAACTLAKEKDERREAENDQNTRCDVEDIDDNDYGYDDVASHVSGVSAADDTLQKLDDLK</sequence>